<evidence type="ECO:0000313" key="3">
    <source>
        <dbReference type="Proteomes" id="UP000662618"/>
    </source>
</evidence>
<feature type="region of interest" description="Disordered" evidence="1">
    <location>
        <begin position="35"/>
        <end position="85"/>
    </location>
</feature>
<gene>
    <name evidence="2" type="ORF">CHRY9390_00323</name>
</gene>
<accession>A0A9N8QQW3</accession>
<evidence type="ECO:0000313" key="2">
    <source>
        <dbReference type="EMBL" id="CAD7798349.1"/>
    </source>
</evidence>
<dbReference type="RefSeq" id="WP_162086869.1">
    <property type="nucleotide sequence ID" value="NZ_CAJIMS010000001.1"/>
</dbReference>
<keyword evidence="3" id="KW-1185">Reference proteome</keyword>
<dbReference type="EMBL" id="CAJIMS010000001">
    <property type="protein sequence ID" value="CAD7798349.1"/>
    <property type="molecule type" value="Genomic_DNA"/>
</dbReference>
<dbReference type="AlphaFoldDB" id="A0A9N8QQW3"/>
<evidence type="ECO:0000256" key="1">
    <source>
        <dbReference type="SAM" id="MobiDB-lite"/>
    </source>
</evidence>
<reference evidence="2" key="1">
    <citation type="submission" date="2020-12" db="EMBL/GenBank/DDBJ databases">
        <authorList>
            <person name="Rodrigo-Torres L."/>
            <person name="Arahal R. D."/>
            <person name="Lucena T."/>
        </authorList>
    </citation>
    <scope>NUCLEOTIDE SEQUENCE</scope>
    <source>
        <strain evidence="2">CECT 9390</strain>
    </source>
</reference>
<protein>
    <recommendedName>
        <fullName evidence="4">Cytochrome C551</fullName>
    </recommendedName>
</protein>
<comment type="caution">
    <text evidence="2">The sequence shown here is derived from an EMBL/GenBank/DDBJ whole genome shotgun (WGS) entry which is preliminary data.</text>
</comment>
<sequence length="85" mass="8990">MKTFITTAIVLGFTVISCKKENQTATTSDLDTISAADTMNMSTPMPSDTMMNSTPATGDSMNRMNTDSANTSTPTSPSTTTNTPR</sequence>
<evidence type="ECO:0008006" key="4">
    <source>
        <dbReference type="Google" id="ProtNLM"/>
    </source>
</evidence>
<dbReference type="PROSITE" id="PS51257">
    <property type="entry name" value="PROKAR_LIPOPROTEIN"/>
    <property type="match status" value="1"/>
</dbReference>
<name>A0A9N8QQW3_9FLAO</name>
<dbReference type="Proteomes" id="UP000662618">
    <property type="component" value="Unassembled WGS sequence"/>
</dbReference>
<feature type="compositionally biased region" description="Low complexity" evidence="1">
    <location>
        <begin position="65"/>
        <end position="85"/>
    </location>
</feature>
<organism evidence="2 3">
    <name type="scientific">Chryseobacterium aquaeductus</name>
    <dbReference type="NCBI Taxonomy" id="2675056"/>
    <lineage>
        <taxon>Bacteria</taxon>
        <taxon>Pseudomonadati</taxon>
        <taxon>Bacteroidota</taxon>
        <taxon>Flavobacteriia</taxon>
        <taxon>Flavobacteriales</taxon>
        <taxon>Weeksellaceae</taxon>
        <taxon>Chryseobacterium group</taxon>
        <taxon>Chryseobacterium</taxon>
    </lineage>
</organism>
<proteinExistence type="predicted"/>
<feature type="compositionally biased region" description="Polar residues" evidence="1">
    <location>
        <begin position="35"/>
        <end position="64"/>
    </location>
</feature>